<evidence type="ECO:0000313" key="2">
    <source>
        <dbReference type="EMBL" id="GMR43760.1"/>
    </source>
</evidence>
<reference evidence="3" key="1">
    <citation type="submission" date="2022-10" db="EMBL/GenBank/DDBJ databases">
        <title>Genome assembly of Pristionchus species.</title>
        <authorList>
            <person name="Yoshida K."/>
            <person name="Sommer R.J."/>
        </authorList>
    </citation>
    <scope>NUCLEOTIDE SEQUENCE [LARGE SCALE GENOMIC DNA]</scope>
    <source>
        <strain evidence="3">RS5460</strain>
    </source>
</reference>
<proteinExistence type="predicted"/>
<gene>
    <name evidence="2" type="ORF">PMAYCL1PPCAC_13955</name>
</gene>
<feature type="region of interest" description="Disordered" evidence="1">
    <location>
        <begin position="1"/>
        <end position="24"/>
    </location>
</feature>
<name>A0AAN5CF70_9BILA</name>
<sequence>LDDYPSMPHNQDSSKSSLLLKEPKDEQFEMELKDEPIDFPLLDGNQPYGIDFIGDEIKEEEILKDELMGHTDEPTAHHYSSEIIGVEKIRRSSRNVSRPVKYTESSEESDEEVKKSAKKP</sequence>
<feature type="region of interest" description="Disordered" evidence="1">
    <location>
        <begin position="90"/>
        <end position="120"/>
    </location>
</feature>
<keyword evidence="3" id="KW-1185">Reference proteome</keyword>
<protein>
    <submittedName>
        <fullName evidence="2">Uncharacterized protein</fullName>
    </submittedName>
</protein>
<dbReference type="AlphaFoldDB" id="A0AAN5CF70"/>
<organism evidence="2 3">
    <name type="scientific">Pristionchus mayeri</name>
    <dbReference type="NCBI Taxonomy" id="1317129"/>
    <lineage>
        <taxon>Eukaryota</taxon>
        <taxon>Metazoa</taxon>
        <taxon>Ecdysozoa</taxon>
        <taxon>Nematoda</taxon>
        <taxon>Chromadorea</taxon>
        <taxon>Rhabditida</taxon>
        <taxon>Rhabditina</taxon>
        <taxon>Diplogasteromorpha</taxon>
        <taxon>Diplogasteroidea</taxon>
        <taxon>Neodiplogasteridae</taxon>
        <taxon>Pristionchus</taxon>
    </lineage>
</organism>
<feature type="non-terminal residue" evidence="2">
    <location>
        <position position="1"/>
    </location>
</feature>
<accession>A0AAN5CF70</accession>
<dbReference type="Proteomes" id="UP001328107">
    <property type="component" value="Unassembled WGS sequence"/>
</dbReference>
<comment type="caution">
    <text evidence="2">The sequence shown here is derived from an EMBL/GenBank/DDBJ whole genome shotgun (WGS) entry which is preliminary data.</text>
</comment>
<dbReference type="EMBL" id="BTRK01000003">
    <property type="protein sequence ID" value="GMR43760.1"/>
    <property type="molecule type" value="Genomic_DNA"/>
</dbReference>
<evidence type="ECO:0000256" key="1">
    <source>
        <dbReference type="SAM" id="MobiDB-lite"/>
    </source>
</evidence>
<feature type="non-terminal residue" evidence="2">
    <location>
        <position position="120"/>
    </location>
</feature>
<evidence type="ECO:0000313" key="3">
    <source>
        <dbReference type="Proteomes" id="UP001328107"/>
    </source>
</evidence>